<reference evidence="2" key="1">
    <citation type="journal article" date="2020" name="New Phytol.">
        <title>Comparative genomics reveals dynamic genome evolution in host specialist ectomycorrhizal fungi.</title>
        <authorList>
            <person name="Lofgren L.A."/>
            <person name="Nguyen N.H."/>
            <person name="Vilgalys R."/>
            <person name="Ruytinx J."/>
            <person name="Liao H.L."/>
            <person name="Branco S."/>
            <person name="Kuo A."/>
            <person name="LaButti K."/>
            <person name="Lipzen A."/>
            <person name="Andreopoulos W."/>
            <person name="Pangilinan J."/>
            <person name="Riley R."/>
            <person name="Hundley H."/>
            <person name="Na H."/>
            <person name="Barry K."/>
            <person name="Grigoriev I.V."/>
            <person name="Stajich J.E."/>
            <person name="Kennedy P.G."/>
        </authorList>
    </citation>
    <scope>NUCLEOTIDE SEQUENCE</scope>
    <source>
        <strain evidence="2">DOB743</strain>
    </source>
</reference>
<gene>
    <name evidence="2" type="ORF">EV702DRAFT_1046621</name>
</gene>
<evidence type="ECO:0000313" key="2">
    <source>
        <dbReference type="EMBL" id="KAG1775986.1"/>
    </source>
</evidence>
<dbReference type="SUPFAM" id="SSF56112">
    <property type="entry name" value="Protein kinase-like (PK-like)"/>
    <property type="match status" value="1"/>
</dbReference>
<name>A0A9P6ZT19_9AGAM</name>
<dbReference type="Pfam" id="PF17667">
    <property type="entry name" value="Pkinase_fungal"/>
    <property type="match status" value="1"/>
</dbReference>
<organism evidence="2 3">
    <name type="scientific">Suillus placidus</name>
    <dbReference type="NCBI Taxonomy" id="48579"/>
    <lineage>
        <taxon>Eukaryota</taxon>
        <taxon>Fungi</taxon>
        <taxon>Dikarya</taxon>
        <taxon>Basidiomycota</taxon>
        <taxon>Agaricomycotina</taxon>
        <taxon>Agaricomycetes</taxon>
        <taxon>Agaricomycetidae</taxon>
        <taxon>Boletales</taxon>
        <taxon>Suillineae</taxon>
        <taxon>Suillaceae</taxon>
        <taxon>Suillus</taxon>
    </lineage>
</organism>
<dbReference type="Gene3D" id="1.10.510.10">
    <property type="entry name" value="Transferase(Phosphotransferase) domain 1"/>
    <property type="match status" value="1"/>
</dbReference>
<dbReference type="PANTHER" id="PTHR38248">
    <property type="entry name" value="FUNK1 6"/>
    <property type="match status" value="1"/>
</dbReference>
<dbReference type="InterPro" id="IPR011009">
    <property type="entry name" value="Kinase-like_dom_sf"/>
</dbReference>
<dbReference type="EMBL" id="JABBWD010000030">
    <property type="protein sequence ID" value="KAG1775986.1"/>
    <property type="molecule type" value="Genomic_DNA"/>
</dbReference>
<comment type="caution">
    <text evidence="2">The sequence shown here is derived from an EMBL/GenBank/DDBJ whole genome shotgun (WGS) entry which is preliminary data.</text>
</comment>
<accession>A0A9P6ZT19</accession>
<proteinExistence type="predicted"/>
<evidence type="ECO:0000313" key="3">
    <source>
        <dbReference type="Proteomes" id="UP000714275"/>
    </source>
</evidence>
<dbReference type="Proteomes" id="UP000714275">
    <property type="component" value="Unassembled WGS sequence"/>
</dbReference>
<protein>
    <recommendedName>
        <fullName evidence="1">Fungal-type protein kinase domain-containing protein</fullName>
    </recommendedName>
</protein>
<keyword evidence="3" id="KW-1185">Reference proteome</keyword>
<dbReference type="OrthoDB" id="2739948at2759"/>
<sequence>MNVAVPLKGTSTVEPVTCPISDGPYLGPNDVIDTPIKRDSSTMLPFTTLTRCRLETINAMGKEMKGYFVGPMPAGDFLQEFLPTSQIPDYDPSSFTSAFAVGAFNRTVSVRNEEHAYTPFINAIKPFAPQLLFVDTHKYEDTKNCSKLNSKVINIKPDVCVYPDGCEPSSPNCDVSTTEIIIEFKWSPSHDAFRQPGADSLVSQTEKGMDTLGQITSYTAAQLGTQFRTHVFSVLIVRDRARIIRWDREGAIVTSPINYNNESDLADFFYRYARASPEMRGVDTSIMLAGDEEADLARSRLNIPSTTCMFKVDVPHVEGSGSVTLVFPQPVTKPHSPVGCWTRACPAFDLVNKKLVMLKDSWRVSLPDVLPEGETYKLLMSKKVAHIPKCIAYHDVPPSIAQQSTQTAKFGSAEWALPHLPLTPHTHHCLALDIVGKNLTEFERSRQLISSVRDALIAHKDAFELAKVLHRDLSVGNVVIYKGKGYLIDWDLAKLVNINGPQQTTRTGTWQFMSAYLVEHKYAIHSVKDDLESSFYVVLWTTLKFKETYMDIVRRTSLITQVFETNPGSSSKADWLIGRSNLPNLILVHALAEFFSHRYTRVTEHQQTVYNKFRLAHEKATRNVPVIQDLLAASYALMTDSPVYQKEIDSAVLQKLKSEEKYEPVLVTKSQSLFASGVEITVSGKRRRLDNADDDGDDLSSIADLDALTSLT</sequence>
<feature type="domain" description="Fungal-type protein kinase" evidence="1">
    <location>
        <begin position="206"/>
        <end position="541"/>
    </location>
</feature>
<evidence type="ECO:0000259" key="1">
    <source>
        <dbReference type="Pfam" id="PF17667"/>
    </source>
</evidence>
<dbReference type="PANTHER" id="PTHR38248:SF2">
    <property type="entry name" value="FUNK1 11"/>
    <property type="match status" value="1"/>
</dbReference>
<dbReference type="InterPro" id="IPR040976">
    <property type="entry name" value="Pkinase_fungal"/>
</dbReference>
<dbReference type="AlphaFoldDB" id="A0A9P6ZT19"/>